<dbReference type="Pfam" id="PF00083">
    <property type="entry name" value="Sugar_tr"/>
    <property type="match status" value="1"/>
</dbReference>
<protein>
    <submittedName>
        <fullName evidence="6">Uncharacterized protein</fullName>
    </submittedName>
</protein>
<dbReference type="InterPro" id="IPR005828">
    <property type="entry name" value="MFS_sugar_transport-like"/>
</dbReference>
<feature type="transmembrane region" description="Helical" evidence="5">
    <location>
        <begin position="20"/>
        <end position="44"/>
    </location>
</feature>
<organism evidence="6 7">
    <name type="scientific">Hibiscus sabdariffa</name>
    <name type="common">roselle</name>
    <dbReference type="NCBI Taxonomy" id="183260"/>
    <lineage>
        <taxon>Eukaryota</taxon>
        <taxon>Viridiplantae</taxon>
        <taxon>Streptophyta</taxon>
        <taxon>Embryophyta</taxon>
        <taxon>Tracheophyta</taxon>
        <taxon>Spermatophyta</taxon>
        <taxon>Magnoliopsida</taxon>
        <taxon>eudicotyledons</taxon>
        <taxon>Gunneridae</taxon>
        <taxon>Pentapetalae</taxon>
        <taxon>rosids</taxon>
        <taxon>malvids</taxon>
        <taxon>Malvales</taxon>
        <taxon>Malvaceae</taxon>
        <taxon>Malvoideae</taxon>
        <taxon>Hibiscus</taxon>
    </lineage>
</organism>
<dbReference type="Gene3D" id="1.20.1250.20">
    <property type="entry name" value="MFS general substrate transporter like domains"/>
    <property type="match status" value="1"/>
</dbReference>
<keyword evidence="7" id="KW-1185">Reference proteome</keyword>
<evidence type="ECO:0000256" key="3">
    <source>
        <dbReference type="ARBA" id="ARBA00022989"/>
    </source>
</evidence>
<gene>
    <name evidence="6" type="ORF">V6N11_045302</name>
</gene>
<evidence type="ECO:0000313" key="6">
    <source>
        <dbReference type="EMBL" id="KAK8994194.1"/>
    </source>
</evidence>
<name>A0ABR2Q0I1_9ROSI</name>
<feature type="transmembrane region" description="Helical" evidence="5">
    <location>
        <begin position="65"/>
        <end position="85"/>
    </location>
</feature>
<proteinExistence type="predicted"/>
<comment type="caution">
    <text evidence="6">The sequence shown here is derived from an EMBL/GenBank/DDBJ whole genome shotgun (WGS) entry which is preliminary data.</text>
</comment>
<keyword evidence="2 5" id="KW-0812">Transmembrane</keyword>
<accession>A0ABR2Q0I1</accession>
<dbReference type="InterPro" id="IPR036259">
    <property type="entry name" value="MFS_trans_sf"/>
</dbReference>
<keyword evidence="4 5" id="KW-0472">Membrane</keyword>
<evidence type="ECO:0000256" key="5">
    <source>
        <dbReference type="SAM" id="Phobius"/>
    </source>
</evidence>
<sequence>MDLQATSTSSLVSSNNEVYLSVGGMMLLVLAFVADAIPVPNLFLSEMFLGRIRDKTMSIYMTEHWVINFFVGLSLLQLTIARFMYQRVATFSSSLGNRHIENWADSGLADNSQLTDISIDVNTNHKIQFHRVRHEPVMVDSVDQFKLKCDDQKNQEVTRKSILKEKEYVQQLENSQLRLTE</sequence>
<evidence type="ECO:0000313" key="7">
    <source>
        <dbReference type="Proteomes" id="UP001396334"/>
    </source>
</evidence>
<dbReference type="EMBL" id="JBBPBN010000047">
    <property type="protein sequence ID" value="KAK8994194.1"/>
    <property type="molecule type" value="Genomic_DNA"/>
</dbReference>
<reference evidence="6 7" key="1">
    <citation type="journal article" date="2024" name="G3 (Bethesda)">
        <title>Genome assembly of Hibiscus sabdariffa L. provides insights into metabolisms of medicinal natural products.</title>
        <authorList>
            <person name="Kim T."/>
        </authorList>
    </citation>
    <scope>NUCLEOTIDE SEQUENCE [LARGE SCALE GENOMIC DNA]</scope>
    <source>
        <strain evidence="6">TK-2024</strain>
        <tissue evidence="6">Old leaves</tissue>
    </source>
</reference>
<comment type="subcellular location">
    <subcellularLocation>
        <location evidence="1">Membrane</location>
    </subcellularLocation>
</comment>
<dbReference type="Proteomes" id="UP001396334">
    <property type="component" value="Unassembled WGS sequence"/>
</dbReference>
<evidence type="ECO:0000256" key="4">
    <source>
        <dbReference type="ARBA" id="ARBA00023136"/>
    </source>
</evidence>
<evidence type="ECO:0000256" key="1">
    <source>
        <dbReference type="ARBA" id="ARBA00004370"/>
    </source>
</evidence>
<keyword evidence="3 5" id="KW-1133">Transmembrane helix</keyword>
<evidence type="ECO:0000256" key="2">
    <source>
        <dbReference type="ARBA" id="ARBA00022692"/>
    </source>
</evidence>